<dbReference type="GO" id="GO:0042273">
    <property type="term" value="P:ribosomal large subunit biogenesis"/>
    <property type="evidence" value="ECO:0007669"/>
    <property type="project" value="TreeGrafter"/>
</dbReference>
<reference evidence="9" key="1">
    <citation type="submission" date="2025-08" db="UniProtKB">
        <authorList>
            <consortium name="RefSeq"/>
        </authorList>
    </citation>
    <scope>IDENTIFICATION</scope>
    <source>
        <tissue evidence="9">Total insect</tissue>
    </source>
</reference>
<organism evidence="9">
    <name type="scientific">Thrips palmi</name>
    <name type="common">Melon thrips</name>
    <dbReference type="NCBI Taxonomy" id="161013"/>
    <lineage>
        <taxon>Eukaryota</taxon>
        <taxon>Metazoa</taxon>
        <taxon>Ecdysozoa</taxon>
        <taxon>Arthropoda</taxon>
        <taxon>Hexapoda</taxon>
        <taxon>Insecta</taxon>
        <taxon>Pterygota</taxon>
        <taxon>Neoptera</taxon>
        <taxon>Paraneoptera</taxon>
        <taxon>Thysanoptera</taxon>
        <taxon>Terebrantia</taxon>
        <taxon>Thripoidea</taxon>
        <taxon>Thripidae</taxon>
        <taxon>Thrips</taxon>
    </lineage>
</organism>
<dbReference type="InterPro" id="IPR002784">
    <property type="entry name" value="Ribosomal_eL14_dom"/>
</dbReference>
<feature type="domain" description="Large ribosomal subunit protein eL14" evidence="7">
    <location>
        <begin position="47"/>
        <end position="121"/>
    </location>
</feature>
<dbReference type="GO" id="GO:0003735">
    <property type="term" value="F:structural constituent of ribosome"/>
    <property type="evidence" value="ECO:0007669"/>
    <property type="project" value="InterPro"/>
</dbReference>
<evidence type="ECO:0000313" key="8">
    <source>
        <dbReference type="Proteomes" id="UP000515158"/>
    </source>
</evidence>
<accession>A0A6P9AER8</accession>
<evidence type="ECO:0000256" key="1">
    <source>
        <dbReference type="ARBA" id="ARBA00006592"/>
    </source>
</evidence>
<dbReference type="RefSeq" id="XP_034255970.1">
    <property type="nucleotide sequence ID" value="XM_034400079.1"/>
</dbReference>
<dbReference type="GO" id="GO:0006412">
    <property type="term" value="P:translation"/>
    <property type="evidence" value="ECO:0007669"/>
    <property type="project" value="InterPro"/>
</dbReference>
<dbReference type="InParanoid" id="A0A6P9AER8"/>
<dbReference type="AlphaFoldDB" id="A0A6P9AER8"/>
<evidence type="ECO:0000259" key="7">
    <source>
        <dbReference type="Pfam" id="PF01929"/>
    </source>
</evidence>
<gene>
    <name evidence="9" type="primary">LOC117653983</name>
</gene>
<protein>
    <recommendedName>
        <fullName evidence="4">Large ribosomal subunit protein eL14</fullName>
    </recommendedName>
    <alternativeName>
        <fullName evidence="5">60S ribosomal protein L14</fullName>
    </alternativeName>
</protein>
<dbReference type="OrthoDB" id="1875589at2759"/>
<sequence length="162" mass="19165">MLPFQRFVEVGRVAYVASGPLKGKLVAIVDVIDQTRVLIDGPETGVPRQQIRINEIHLTKFKVTFPHSARTKVVRKAWIDGEVQKKWEESKWCKRAENSAKRREMNDYDRFKLRGARRHRNYLRTTVYRRVINKNIKSGCFRKVPMKNSPRFVKIRKFPVKK</sequence>
<dbReference type="CTD" id="9045"/>
<evidence type="ECO:0000256" key="2">
    <source>
        <dbReference type="ARBA" id="ARBA00022980"/>
    </source>
</evidence>
<evidence type="ECO:0000256" key="4">
    <source>
        <dbReference type="ARBA" id="ARBA00035215"/>
    </source>
</evidence>
<keyword evidence="2 9" id="KW-0689">Ribosomal protein</keyword>
<dbReference type="Gene3D" id="2.30.30.30">
    <property type="match status" value="1"/>
</dbReference>
<dbReference type="PANTHER" id="PTHR11127">
    <property type="entry name" value="60S RIBOSOMAL PROTEIN L14"/>
    <property type="match status" value="1"/>
</dbReference>
<dbReference type="KEGG" id="tpal:117653983"/>
<keyword evidence="8" id="KW-1185">Reference proteome</keyword>
<dbReference type="SUPFAM" id="SSF50104">
    <property type="entry name" value="Translation proteins SH3-like domain"/>
    <property type="match status" value="1"/>
</dbReference>
<dbReference type="CDD" id="cd23702">
    <property type="entry name" value="eL14"/>
    <property type="match status" value="1"/>
</dbReference>
<dbReference type="GeneID" id="117653983"/>
<dbReference type="GO" id="GO:0003723">
    <property type="term" value="F:RNA binding"/>
    <property type="evidence" value="ECO:0007669"/>
    <property type="project" value="InterPro"/>
</dbReference>
<evidence type="ECO:0000313" key="9">
    <source>
        <dbReference type="RefSeq" id="XP_034255970.1"/>
    </source>
</evidence>
<dbReference type="InterPro" id="IPR008991">
    <property type="entry name" value="Translation_prot_SH3-like_sf"/>
</dbReference>
<dbReference type="PANTHER" id="PTHR11127:SF2">
    <property type="entry name" value="LARGE RIBOSOMAL SUBUNIT PROTEIN EL14"/>
    <property type="match status" value="1"/>
</dbReference>
<dbReference type="Proteomes" id="UP000515158">
    <property type="component" value="Unplaced"/>
</dbReference>
<name>A0A6P9AER8_THRPL</name>
<evidence type="ECO:0000256" key="3">
    <source>
        <dbReference type="ARBA" id="ARBA00023274"/>
    </source>
</evidence>
<comment type="similarity">
    <text evidence="1">Belongs to the eukaryotic ribosomal protein eL14 family.</text>
</comment>
<feature type="domain" description="KOW" evidence="6">
    <location>
        <begin position="10"/>
        <end position="40"/>
    </location>
</feature>
<dbReference type="GO" id="GO:0022625">
    <property type="term" value="C:cytosolic large ribosomal subunit"/>
    <property type="evidence" value="ECO:0007669"/>
    <property type="project" value="TreeGrafter"/>
</dbReference>
<evidence type="ECO:0000259" key="6">
    <source>
        <dbReference type="Pfam" id="PF00467"/>
    </source>
</evidence>
<dbReference type="InterPro" id="IPR014722">
    <property type="entry name" value="Rib_uL2_dom2"/>
</dbReference>
<dbReference type="Pfam" id="PF00467">
    <property type="entry name" value="KOW"/>
    <property type="match status" value="1"/>
</dbReference>
<dbReference type="FunCoup" id="A0A6P9AER8">
    <property type="interactions" value="1113"/>
</dbReference>
<evidence type="ECO:0000256" key="5">
    <source>
        <dbReference type="ARBA" id="ARBA00035318"/>
    </source>
</evidence>
<proteinExistence type="inferred from homology"/>
<dbReference type="InterPro" id="IPR005824">
    <property type="entry name" value="KOW"/>
</dbReference>
<keyword evidence="3" id="KW-0687">Ribonucleoprotein</keyword>
<dbReference type="Pfam" id="PF01929">
    <property type="entry name" value="Ribosomal_L14e"/>
    <property type="match status" value="1"/>
</dbReference>
<dbReference type="InterPro" id="IPR039660">
    <property type="entry name" value="Ribosomal_eL14"/>
</dbReference>